<evidence type="ECO:0000313" key="1">
    <source>
        <dbReference type="EMBL" id="SUB15868.1"/>
    </source>
</evidence>
<name>A0A379AE56_ENTAG</name>
<keyword evidence="2" id="KW-1185">Reference proteome</keyword>
<dbReference type="GeneID" id="66825234"/>
<dbReference type="InterPro" id="IPR036770">
    <property type="entry name" value="Ankyrin_rpt-contain_sf"/>
</dbReference>
<accession>A0A379AE56</accession>
<dbReference type="RefSeq" id="WP_062758603.1">
    <property type="nucleotide sequence ID" value="NZ_CP077366.1"/>
</dbReference>
<dbReference type="SUPFAM" id="SSF48403">
    <property type="entry name" value="Ankyrin repeat"/>
    <property type="match status" value="1"/>
</dbReference>
<gene>
    <name evidence="1" type="ORF">NCTC9381_01762</name>
</gene>
<proteinExistence type="predicted"/>
<organism evidence="1 2">
    <name type="scientific">Enterobacter agglomerans</name>
    <name type="common">Erwinia herbicola</name>
    <name type="synonym">Pantoea agglomerans</name>
    <dbReference type="NCBI Taxonomy" id="549"/>
    <lineage>
        <taxon>Bacteria</taxon>
        <taxon>Pseudomonadati</taxon>
        <taxon>Pseudomonadota</taxon>
        <taxon>Gammaproteobacteria</taxon>
        <taxon>Enterobacterales</taxon>
        <taxon>Erwiniaceae</taxon>
        <taxon>Pantoea</taxon>
        <taxon>Pantoea agglomerans group</taxon>
    </lineage>
</organism>
<protein>
    <recommendedName>
        <fullName evidence="3">Ankyrin repeats (3 copies)</fullName>
    </recommendedName>
</protein>
<reference evidence="1 2" key="1">
    <citation type="submission" date="2018-06" db="EMBL/GenBank/DDBJ databases">
        <authorList>
            <consortium name="Pathogen Informatics"/>
            <person name="Doyle S."/>
        </authorList>
    </citation>
    <scope>NUCLEOTIDE SEQUENCE [LARGE SCALE GENOMIC DNA]</scope>
    <source>
        <strain evidence="1 2">NCTC9381</strain>
    </source>
</reference>
<dbReference type="Gene3D" id="1.25.40.20">
    <property type="entry name" value="Ankyrin repeat-containing domain"/>
    <property type="match status" value="1"/>
</dbReference>
<evidence type="ECO:0000313" key="2">
    <source>
        <dbReference type="Proteomes" id="UP000254640"/>
    </source>
</evidence>
<sequence>MSENSLNSIHSIFSEVVKQYSNPQLKNEKGQNLIFRDYVWNIKDLEHLTKNGFNINSIDNFGKTPIFYCKDKIQFRLLLLYGADHQHVDNQGKNLLFYTNETKNVELMLKFDINTSISDNKNRSFLSYELFHTTPHIFSEQLASTKIREVEVFQIYENTHHCLNLLNNHKIKIHIPKKVHLHFDPLSNPVPFENFRSGLTKATIHQDTKFTFYSNDSNICTIYSLKYLDRAISSKG</sequence>
<dbReference type="AlphaFoldDB" id="A0A379AE56"/>
<dbReference type="Proteomes" id="UP000254640">
    <property type="component" value="Unassembled WGS sequence"/>
</dbReference>
<evidence type="ECO:0008006" key="3">
    <source>
        <dbReference type="Google" id="ProtNLM"/>
    </source>
</evidence>
<dbReference type="EMBL" id="UGSO01000001">
    <property type="protein sequence ID" value="SUB15868.1"/>
    <property type="molecule type" value="Genomic_DNA"/>
</dbReference>